<organism evidence="2 3">
    <name type="scientific">Eumeta variegata</name>
    <name type="common">Bagworm moth</name>
    <name type="synonym">Eumeta japonica</name>
    <dbReference type="NCBI Taxonomy" id="151549"/>
    <lineage>
        <taxon>Eukaryota</taxon>
        <taxon>Metazoa</taxon>
        <taxon>Ecdysozoa</taxon>
        <taxon>Arthropoda</taxon>
        <taxon>Hexapoda</taxon>
        <taxon>Insecta</taxon>
        <taxon>Pterygota</taxon>
        <taxon>Neoptera</taxon>
        <taxon>Endopterygota</taxon>
        <taxon>Lepidoptera</taxon>
        <taxon>Glossata</taxon>
        <taxon>Ditrysia</taxon>
        <taxon>Tineoidea</taxon>
        <taxon>Psychidae</taxon>
        <taxon>Oiketicinae</taxon>
        <taxon>Eumeta</taxon>
    </lineage>
</organism>
<dbReference type="EMBL" id="BGZK01000744">
    <property type="protein sequence ID" value="GBP58801.1"/>
    <property type="molecule type" value="Genomic_DNA"/>
</dbReference>
<name>A0A4C1X4Y5_EUMVA</name>
<comment type="caution">
    <text evidence="2">The sequence shown here is derived from an EMBL/GenBank/DDBJ whole genome shotgun (WGS) entry which is preliminary data.</text>
</comment>
<evidence type="ECO:0000256" key="1">
    <source>
        <dbReference type="SAM" id="MobiDB-lite"/>
    </source>
</evidence>
<accession>A0A4C1X4Y5</accession>
<dbReference type="Proteomes" id="UP000299102">
    <property type="component" value="Unassembled WGS sequence"/>
</dbReference>
<evidence type="ECO:0000313" key="3">
    <source>
        <dbReference type="Proteomes" id="UP000299102"/>
    </source>
</evidence>
<feature type="region of interest" description="Disordered" evidence="1">
    <location>
        <begin position="80"/>
        <end position="129"/>
    </location>
</feature>
<dbReference type="AlphaFoldDB" id="A0A4C1X4Y5"/>
<sequence length="129" mass="14314">MRTSLTNLHNQFHNFPTNLRSPRWRGAGLRANCWFTIRIEPNTLSFQGYNCNHCATAGPSSVADDSFGCRLLGVIQVNHPRATPSKASINHRRPRGARRGAATLRPRAPSPVAYLRRGDSATGNYLKSE</sequence>
<reference evidence="2 3" key="1">
    <citation type="journal article" date="2019" name="Commun. Biol.">
        <title>The bagworm genome reveals a unique fibroin gene that provides high tensile strength.</title>
        <authorList>
            <person name="Kono N."/>
            <person name="Nakamura H."/>
            <person name="Ohtoshi R."/>
            <person name="Tomita M."/>
            <person name="Numata K."/>
            <person name="Arakawa K."/>
        </authorList>
    </citation>
    <scope>NUCLEOTIDE SEQUENCE [LARGE SCALE GENOMIC DNA]</scope>
</reference>
<feature type="compositionally biased region" description="Basic residues" evidence="1">
    <location>
        <begin position="89"/>
        <end position="98"/>
    </location>
</feature>
<keyword evidence="3" id="KW-1185">Reference proteome</keyword>
<protein>
    <submittedName>
        <fullName evidence="2">Uncharacterized protein</fullName>
    </submittedName>
</protein>
<evidence type="ECO:0000313" key="2">
    <source>
        <dbReference type="EMBL" id="GBP58801.1"/>
    </source>
</evidence>
<proteinExistence type="predicted"/>
<gene>
    <name evidence="2" type="ORF">EVAR_25874_1</name>
</gene>